<dbReference type="AlphaFoldDB" id="A0A5J4TKT0"/>
<sequence length="56" mass="6615">DGDIVRLIDTETAERMKSLDGQERAKGKDAVIRHEKKQQREKEMNAFMKNMKKPRK</sequence>
<accession>A0A5J4TKT0</accession>
<feature type="region of interest" description="Disordered" evidence="1">
    <location>
        <begin position="19"/>
        <end position="56"/>
    </location>
</feature>
<name>A0A5J4TKT0_9EUKA</name>
<dbReference type="OrthoDB" id="5273213at2759"/>
<feature type="non-terminal residue" evidence="2">
    <location>
        <position position="1"/>
    </location>
</feature>
<evidence type="ECO:0000256" key="1">
    <source>
        <dbReference type="SAM" id="MobiDB-lite"/>
    </source>
</evidence>
<reference evidence="2 3" key="1">
    <citation type="submission" date="2019-03" db="EMBL/GenBank/DDBJ databases">
        <title>Single cell metagenomics reveals metabolic interactions within the superorganism composed of flagellate Streblomastix strix and complex community of Bacteroidetes bacteria on its surface.</title>
        <authorList>
            <person name="Treitli S.C."/>
            <person name="Kolisko M."/>
            <person name="Husnik F."/>
            <person name="Keeling P."/>
            <person name="Hampl V."/>
        </authorList>
    </citation>
    <scope>NUCLEOTIDE SEQUENCE [LARGE SCALE GENOMIC DNA]</scope>
    <source>
        <strain evidence="2">ST1C</strain>
    </source>
</reference>
<evidence type="ECO:0000313" key="2">
    <source>
        <dbReference type="EMBL" id="KAA6359106.1"/>
    </source>
</evidence>
<gene>
    <name evidence="2" type="ORF">EZS28_045366</name>
</gene>
<organism evidence="2 3">
    <name type="scientific">Streblomastix strix</name>
    <dbReference type="NCBI Taxonomy" id="222440"/>
    <lineage>
        <taxon>Eukaryota</taxon>
        <taxon>Metamonada</taxon>
        <taxon>Preaxostyla</taxon>
        <taxon>Oxymonadida</taxon>
        <taxon>Streblomastigidae</taxon>
        <taxon>Streblomastix</taxon>
    </lineage>
</organism>
<feature type="compositionally biased region" description="Basic and acidic residues" evidence="1">
    <location>
        <begin position="19"/>
        <end position="44"/>
    </location>
</feature>
<protein>
    <submittedName>
        <fullName evidence="2">Uncharacterized protein</fullName>
    </submittedName>
</protein>
<comment type="caution">
    <text evidence="2">The sequence shown here is derived from an EMBL/GenBank/DDBJ whole genome shotgun (WGS) entry which is preliminary data.</text>
</comment>
<dbReference type="EMBL" id="SNRW01028903">
    <property type="protein sequence ID" value="KAA6359106.1"/>
    <property type="molecule type" value="Genomic_DNA"/>
</dbReference>
<proteinExistence type="predicted"/>
<dbReference type="Proteomes" id="UP000324800">
    <property type="component" value="Unassembled WGS sequence"/>
</dbReference>
<evidence type="ECO:0000313" key="3">
    <source>
        <dbReference type="Proteomes" id="UP000324800"/>
    </source>
</evidence>